<keyword evidence="6" id="KW-1185">Reference proteome</keyword>
<dbReference type="RefSeq" id="WP_091867677.1">
    <property type="nucleotide sequence ID" value="NZ_FNAO01000004.1"/>
</dbReference>
<dbReference type="Pfam" id="PF01232">
    <property type="entry name" value="Mannitol_dh"/>
    <property type="match status" value="1"/>
</dbReference>
<dbReference type="OrthoDB" id="9768714at2"/>
<dbReference type="Gene3D" id="1.10.1040.10">
    <property type="entry name" value="N-(1-d-carboxylethyl)-l-norvaline Dehydrogenase, domain 2"/>
    <property type="match status" value="1"/>
</dbReference>
<dbReference type="InterPro" id="IPR013328">
    <property type="entry name" value="6PGD_dom2"/>
</dbReference>
<dbReference type="GO" id="GO:0005829">
    <property type="term" value="C:cytosol"/>
    <property type="evidence" value="ECO:0007669"/>
    <property type="project" value="TreeGrafter"/>
</dbReference>
<evidence type="ECO:0000256" key="1">
    <source>
        <dbReference type="ARBA" id="ARBA00023002"/>
    </source>
</evidence>
<evidence type="ECO:0000313" key="6">
    <source>
        <dbReference type="Proteomes" id="UP000199109"/>
    </source>
</evidence>
<dbReference type="InterPro" id="IPR013118">
    <property type="entry name" value="Mannitol_DH_C"/>
</dbReference>
<dbReference type="PANTHER" id="PTHR30524">
    <property type="entry name" value="MANNITOL-1-PHOSPHATE 5-DEHYDROGENASE"/>
    <property type="match status" value="1"/>
</dbReference>
<dbReference type="AlphaFoldDB" id="A0A1G7BHU4"/>
<reference evidence="5 6" key="1">
    <citation type="submission" date="2016-10" db="EMBL/GenBank/DDBJ databases">
        <authorList>
            <person name="de Groot N.N."/>
        </authorList>
    </citation>
    <scope>NUCLEOTIDE SEQUENCE [LARGE SCALE GENOMIC DNA]</scope>
    <source>
        <strain evidence="5 6">DSM 23421</strain>
    </source>
</reference>
<evidence type="ECO:0000259" key="3">
    <source>
        <dbReference type="Pfam" id="PF01232"/>
    </source>
</evidence>
<dbReference type="GO" id="GO:0008926">
    <property type="term" value="F:mannitol-1-phosphate 5-dehydrogenase activity"/>
    <property type="evidence" value="ECO:0007669"/>
    <property type="project" value="TreeGrafter"/>
</dbReference>
<keyword evidence="1" id="KW-0560">Oxidoreductase</keyword>
<proteinExistence type="predicted"/>
<dbReference type="GO" id="GO:0019592">
    <property type="term" value="P:mannitol catabolic process"/>
    <property type="evidence" value="ECO:0007669"/>
    <property type="project" value="TreeGrafter"/>
</dbReference>
<dbReference type="Gene3D" id="3.40.50.720">
    <property type="entry name" value="NAD(P)-binding Rossmann-like Domain"/>
    <property type="match status" value="1"/>
</dbReference>
<dbReference type="EMBL" id="FNAO01000004">
    <property type="protein sequence ID" value="SDE26634.1"/>
    <property type="molecule type" value="Genomic_DNA"/>
</dbReference>
<dbReference type="InterPro" id="IPR013131">
    <property type="entry name" value="Mannitol_DH_N"/>
</dbReference>
<accession>A0A1G7BHU4</accession>
<dbReference type="GO" id="GO:0019698">
    <property type="term" value="P:D-galacturonate catabolic process"/>
    <property type="evidence" value="ECO:0007669"/>
    <property type="project" value="TreeGrafter"/>
</dbReference>
<dbReference type="InterPro" id="IPR008927">
    <property type="entry name" value="6-PGluconate_DH-like_C_sf"/>
</dbReference>
<dbReference type="GO" id="GO:0009026">
    <property type="term" value="F:tagaturonate reductase activity"/>
    <property type="evidence" value="ECO:0007669"/>
    <property type="project" value="TreeGrafter"/>
</dbReference>
<dbReference type="STRING" id="641691.SAMN05421636_104164"/>
<evidence type="ECO:0000259" key="4">
    <source>
        <dbReference type="Pfam" id="PF08125"/>
    </source>
</evidence>
<evidence type="ECO:0000313" key="5">
    <source>
        <dbReference type="EMBL" id="SDE26634.1"/>
    </source>
</evidence>
<dbReference type="InterPro" id="IPR036291">
    <property type="entry name" value="NAD(P)-bd_dom_sf"/>
</dbReference>
<feature type="domain" description="Mannitol dehydrogenase C-terminal" evidence="4">
    <location>
        <begin position="273"/>
        <end position="470"/>
    </location>
</feature>
<protein>
    <submittedName>
        <fullName evidence="5">Tagaturonate reductase</fullName>
    </submittedName>
</protein>
<feature type="domain" description="Mannitol dehydrogenase N-terminal" evidence="3">
    <location>
        <begin position="18"/>
        <end position="260"/>
    </location>
</feature>
<organism evidence="5 6">
    <name type="scientific">Pricia antarctica</name>
    <dbReference type="NCBI Taxonomy" id="641691"/>
    <lineage>
        <taxon>Bacteria</taxon>
        <taxon>Pseudomonadati</taxon>
        <taxon>Bacteroidota</taxon>
        <taxon>Flavobacteriia</taxon>
        <taxon>Flavobacteriales</taxon>
        <taxon>Flavobacteriaceae</taxon>
        <taxon>Pricia</taxon>
    </lineage>
</organism>
<dbReference type="NCBIfam" id="NF002969">
    <property type="entry name" value="PRK03643.1"/>
    <property type="match status" value="1"/>
</dbReference>
<dbReference type="SUPFAM" id="SSF51735">
    <property type="entry name" value="NAD(P)-binding Rossmann-fold domains"/>
    <property type="match status" value="1"/>
</dbReference>
<dbReference type="Proteomes" id="UP000199109">
    <property type="component" value="Unassembled WGS sequence"/>
</dbReference>
<evidence type="ECO:0000256" key="2">
    <source>
        <dbReference type="ARBA" id="ARBA00023027"/>
    </source>
</evidence>
<sequence length="486" mass="55169">MRSLNRKTTNQNQDLPIKMLQFGGGNFLRAFVDWMVEVLNKETNFNGGIAIVKPTIGGDYSELKAQDGLYTVVLDGIKNGELVAEKSLVTSVRKVVNCYTEWEAYLDLAKNPDLRFIVSNTTEAGIKFNEEDSFEDKPPTEFPAKLTIWLHHRFQYFKGDTSKGCILLPCELIENNGDALKKCVLAYADSWQLDSDFTEWIDSANHFCSTLVDRIVSGYPKERAGNIQEELGYEDELLVAGEYYHSWVIQGPDAVQKELPFSQTDLNVAFVNDLALYREMKVRILNGAHTAMVPVAYLAGIRFVKEAMDDKTISSYVASLLLEEAAKTLDFPDDIKRKFVSDVLDRFRNPLLKHQLISISLNSTSKFIARLLPTLKDYYTNEGRLPKRIVFGLSALIRFYKGEIDGESIPLKDDQKVLDIFASQWIKYDSNELTLKELSQSLLSNTSIWKEDLTKIDGLVESVSRNIDEIDKKGIRQALKNERLHG</sequence>
<name>A0A1G7BHU4_9FLAO</name>
<gene>
    <name evidence="5" type="ORF">SAMN05421636_104164</name>
</gene>
<keyword evidence="2" id="KW-0520">NAD</keyword>
<dbReference type="PANTHER" id="PTHR30524:SF0">
    <property type="entry name" value="ALTRONATE OXIDOREDUCTASE-RELATED"/>
    <property type="match status" value="1"/>
</dbReference>
<dbReference type="Pfam" id="PF08125">
    <property type="entry name" value="Mannitol_dh_C"/>
    <property type="match status" value="1"/>
</dbReference>
<dbReference type="SUPFAM" id="SSF48179">
    <property type="entry name" value="6-phosphogluconate dehydrogenase C-terminal domain-like"/>
    <property type="match status" value="1"/>
</dbReference>